<organism evidence="1 2">
    <name type="scientific">Arcobacter caeni</name>
    <dbReference type="NCBI Taxonomy" id="1912877"/>
    <lineage>
        <taxon>Bacteria</taxon>
        <taxon>Pseudomonadati</taxon>
        <taxon>Campylobacterota</taxon>
        <taxon>Epsilonproteobacteria</taxon>
        <taxon>Campylobacterales</taxon>
        <taxon>Arcobacteraceae</taxon>
        <taxon>Arcobacter</taxon>
    </lineage>
</organism>
<reference evidence="1 2" key="1">
    <citation type="submission" date="2017-02" db="EMBL/GenBank/DDBJ databases">
        <title>Arcobacter caeni sp. nov, a new Arcobacter species isolated from reclaimed water.</title>
        <authorList>
            <person name="Figueras M.J."/>
            <person name="Perez-Cataluna A."/>
            <person name="Salas-Masso N."/>
        </authorList>
    </citation>
    <scope>NUCLEOTIDE SEQUENCE [LARGE SCALE GENOMIC DNA]</scope>
    <source>
        <strain evidence="1 2">RW17-10</strain>
    </source>
</reference>
<dbReference type="AlphaFoldDB" id="A0A363D136"/>
<evidence type="ECO:0000313" key="1">
    <source>
        <dbReference type="EMBL" id="PUE65034.1"/>
    </source>
</evidence>
<dbReference type="OrthoDB" id="7041729at2"/>
<gene>
    <name evidence="1" type="ORF">B0174_05880</name>
</gene>
<name>A0A363D136_9BACT</name>
<dbReference type="Proteomes" id="UP000251135">
    <property type="component" value="Unassembled WGS sequence"/>
</dbReference>
<accession>A0A363D136</accession>
<dbReference type="EMBL" id="MUXE01000006">
    <property type="protein sequence ID" value="PUE65034.1"/>
    <property type="molecule type" value="Genomic_DNA"/>
</dbReference>
<keyword evidence="2" id="KW-1185">Reference proteome</keyword>
<dbReference type="RefSeq" id="WP_108558735.1">
    <property type="nucleotide sequence ID" value="NZ_MUXE01000006.1"/>
</dbReference>
<evidence type="ECO:0000313" key="2">
    <source>
        <dbReference type="Proteomes" id="UP000251135"/>
    </source>
</evidence>
<sequence length="155" mass="18232">MEKILNLISLSYNEKESENYANFKPKENEIDTLIEAAKEALSIFPNIPGACVPLSSLLTSLIRDNTNYPIHAIAGSLYIDNKKVFHNESDDFKALFKKTNLEWDGHCWIILEIIYVIFQYVELRIQTFLPLYLKIKYFQQWEKGKEFLFVQLINY</sequence>
<proteinExistence type="predicted"/>
<protein>
    <submittedName>
        <fullName evidence="1">Uncharacterized protein</fullName>
    </submittedName>
</protein>
<comment type="caution">
    <text evidence="1">The sequence shown here is derived from an EMBL/GenBank/DDBJ whole genome shotgun (WGS) entry which is preliminary data.</text>
</comment>